<feature type="region of interest" description="Disordered" evidence="1">
    <location>
        <begin position="36"/>
        <end position="65"/>
    </location>
</feature>
<sequence length="90" mass="9812">MSLDFKTRSPRRGEQSDLQSSGCQATYCCHLVYPPDVKSSRKEDKSGERPAWHHAGGAPEGSGFIPDVAYAEYADNVKRGDRQGPGSRLG</sequence>
<dbReference type="RefSeq" id="XP_018277476.1">
    <property type="nucleotide sequence ID" value="XM_018419462.1"/>
</dbReference>
<dbReference type="EMBL" id="KQ087225">
    <property type="protein sequence ID" value="KLT40985.1"/>
    <property type="molecule type" value="Genomic_DNA"/>
</dbReference>
<feature type="region of interest" description="Disordered" evidence="1">
    <location>
        <begin position="1"/>
        <end position="22"/>
    </location>
</feature>
<evidence type="ECO:0000313" key="3">
    <source>
        <dbReference type="Proteomes" id="UP000053611"/>
    </source>
</evidence>
<evidence type="ECO:0000256" key="1">
    <source>
        <dbReference type="SAM" id="MobiDB-lite"/>
    </source>
</evidence>
<name>A0A0J0XIR6_9TREE</name>
<accession>A0A0J0XIR6</accession>
<evidence type="ECO:0000313" key="2">
    <source>
        <dbReference type="EMBL" id="KLT40985.1"/>
    </source>
</evidence>
<reference evidence="2 3" key="1">
    <citation type="submission" date="2015-03" db="EMBL/GenBank/DDBJ databases">
        <title>Genomics and transcriptomics of the oil-accumulating basidiomycete yeast T. oleaginosus allow insights into substrate utilization and the diverse evolutionary trajectories of mating systems in fungi.</title>
        <authorList>
            <consortium name="DOE Joint Genome Institute"/>
            <person name="Kourist R."/>
            <person name="Kracht O."/>
            <person name="Bracharz F."/>
            <person name="Lipzen A."/>
            <person name="Nolan M."/>
            <person name="Ohm R."/>
            <person name="Grigoriev I."/>
            <person name="Sun S."/>
            <person name="Heitman J."/>
            <person name="Bruck T."/>
            <person name="Nowrousian M."/>
        </authorList>
    </citation>
    <scope>NUCLEOTIDE SEQUENCE [LARGE SCALE GENOMIC DNA]</scope>
    <source>
        <strain evidence="2 3">IBC0246</strain>
    </source>
</reference>
<dbReference type="AlphaFoldDB" id="A0A0J0XIR6"/>
<dbReference type="GeneID" id="28980065"/>
<organism evidence="2 3">
    <name type="scientific">Cutaneotrichosporon oleaginosum</name>
    <dbReference type="NCBI Taxonomy" id="879819"/>
    <lineage>
        <taxon>Eukaryota</taxon>
        <taxon>Fungi</taxon>
        <taxon>Dikarya</taxon>
        <taxon>Basidiomycota</taxon>
        <taxon>Agaricomycotina</taxon>
        <taxon>Tremellomycetes</taxon>
        <taxon>Trichosporonales</taxon>
        <taxon>Trichosporonaceae</taxon>
        <taxon>Cutaneotrichosporon</taxon>
    </lineage>
</organism>
<dbReference type="Proteomes" id="UP000053611">
    <property type="component" value="Unassembled WGS sequence"/>
</dbReference>
<gene>
    <name evidence="2" type="ORF">CC85DRAFT_131489</name>
</gene>
<feature type="compositionally biased region" description="Basic and acidic residues" evidence="1">
    <location>
        <begin position="38"/>
        <end position="51"/>
    </location>
</feature>
<protein>
    <submittedName>
        <fullName evidence="2">Uncharacterized protein</fullName>
    </submittedName>
</protein>
<keyword evidence="3" id="KW-1185">Reference proteome</keyword>
<feature type="compositionally biased region" description="Basic and acidic residues" evidence="1">
    <location>
        <begin position="1"/>
        <end position="15"/>
    </location>
</feature>
<proteinExistence type="predicted"/>